<feature type="transmembrane region" description="Helical" evidence="2">
    <location>
        <begin position="313"/>
        <end position="336"/>
    </location>
</feature>
<feature type="region of interest" description="Disordered" evidence="1">
    <location>
        <begin position="258"/>
        <end position="289"/>
    </location>
</feature>
<keyword evidence="2" id="KW-0472">Membrane</keyword>
<keyword evidence="2" id="KW-0812">Transmembrane</keyword>
<proteinExistence type="predicted"/>
<gene>
    <name evidence="4" type="ORF">PM001_LOCUS9294</name>
</gene>
<evidence type="ECO:0000313" key="5">
    <source>
        <dbReference type="Proteomes" id="UP001162060"/>
    </source>
</evidence>
<keyword evidence="2" id="KW-1133">Transmembrane helix</keyword>
<evidence type="ECO:0000256" key="3">
    <source>
        <dbReference type="SAM" id="SignalP"/>
    </source>
</evidence>
<feature type="compositionally biased region" description="Acidic residues" evidence="1">
    <location>
        <begin position="204"/>
        <end position="214"/>
    </location>
</feature>
<feature type="compositionally biased region" description="Acidic residues" evidence="1">
    <location>
        <begin position="354"/>
        <end position="365"/>
    </location>
</feature>
<dbReference type="EMBL" id="CAKLBY020000072">
    <property type="protein sequence ID" value="CAK7924144.1"/>
    <property type="molecule type" value="Genomic_DNA"/>
</dbReference>
<accession>A0AAV1TP12</accession>
<feature type="signal peptide" evidence="3">
    <location>
        <begin position="1"/>
        <end position="26"/>
    </location>
</feature>
<dbReference type="Proteomes" id="UP001162060">
    <property type="component" value="Unassembled WGS sequence"/>
</dbReference>
<evidence type="ECO:0000256" key="2">
    <source>
        <dbReference type="SAM" id="Phobius"/>
    </source>
</evidence>
<feature type="region of interest" description="Disordered" evidence="1">
    <location>
        <begin position="168"/>
        <end position="215"/>
    </location>
</feature>
<feature type="region of interest" description="Disordered" evidence="1">
    <location>
        <begin position="344"/>
        <end position="417"/>
    </location>
</feature>
<organism evidence="4 5">
    <name type="scientific">Peronospora matthiolae</name>
    <dbReference type="NCBI Taxonomy" id="2874970"/>
    <lineage>
        <taxon>Eukaryota</taxon>
        <taxon>Sar</taxon>
        <taxon>Stramenopiles</taxon>
        <taxon>Oomycota</taxon>
        <taxon>Peronosporomycetes</taxon>
        <taxon>Peronosporales</taxon>
        <taxon>Peronosporaceae</taxon>
        <taxon>Peronospora</taxon>
    </lineage>
</organism>
<name>A0AAV1TP12_9STRA</name>
<feature type="region of interest" description="Disordered" evidence="1">
    <location>
        <begin position="453"/>
        <end position="505"/>
    </location>
</feature>
<dbReference type="AlphaFoldDB" id="A0AAV1TP12"/>
<comment type="caution">
    <text evidence="4">The sequence shown here is derived from an EMBL/GenBank/DDBJ whole genome shotgun (WGS) entry which is preliminary data.</text>
</comment>
<feature type="chain" id="PRO_5043942845" evidence="3">
    <location>
        <begin position="27"/>
        <end position="505"/>
    </location>
</feature>
<evidence type="ECO:0000313" key="4">
    <source>
        <dbReference type="EMBL" id="CAK7924144.1"/>
    </source>
</evidence>
<sequence>MQSRSTAETASRSLLRLLLTCAALRAATLTAVEVSVCRDATYELAIDAASLCAGAGAEPAGRHCPKAGDVAVDDCRSALPSFANGRCVSPEDAVCQVVNDNETWGCVLPSVGCNHTEVQSEATSRCETWDFSSNHSTDGVEVLEDSARDRNESWFKKTTELRELYKCGERPTPAPTRRAHRRKVDKTETNKRNQTTTMSSGSGDSDDVEQEAEVEVPVKKGTDRDVVETEAMEDTEVQSTTLTLAPKFAATVAPSLMPGSLGCNGPQSDEDDENVEQVDELEAGQEESAAGHFTTVTFAAETVSSFGRLSDEVLAAIAAVVAVAAVVVTVFAVVIARKRRRLEGAKEEGSADVGDAEDEAEGEHDGDEKHESEGIDDSSEKVESDGKGDGSVKDESEVDADTRVESEGDNVGSETRAFSLLVPPTPAVLPARLATTPVFAGAKANVATTPTATTPTVASTADDLPATTSGDHAFESIQDGSGDNEGGESALAGSSDTGECCRHDA</sequence>
<feature type="compositionally biased region" description="Basic and acidic residues" evidence="1">
    <location>
        <begin position="366"/>
        <end position="406"/>
    </location>
</feature>
<reference evidence="4" key="1">
    <citation type="submission" date="2024-01" db="EMBL/GenBank/DDBJ databases">
        <authorList>
            <person name="Webb A."/>
        </authorList>
    </citation>
    <scope>NUCLEOTIDE SEQUENCE</scope>
    <source>
        <strain evidence="4">Pm1</strain>
    </source>
</reference>
<feature type="compositionally biased region" description="Acidic residues" evidence="1">
    <location>
        <begin position="268"/>
        <end position="285"/>
    </location>
</feature>
<protein>
    <submittedName>
        <fullName evidence="4">Uncharacterized protein</fullName>
    </submittedName>
</protein>
<evidence type="ECO:0000256" key="1">
    <source>
        <dbReference type="SAM" id="MobiDB-lite"/>
    </source>
</evidence>
<keyword evidence="3" id="KW-0732">Signal</keyword>